<evidence type="ECO:0000313" key="2">
    <source>
        <dbReference type="Proteomes" id="UP000032360"/>
    </source>
</evidence>
<gene>
    <name evidence="1" type="ORF">AXFE_15580</name>
</gene>
<dbReference type="Proteomes" id="UP000032360">
    <property type="component" value="Unassembled WGS sequence"/>
</dbReference>
<organism evidence="1 2">
    <name type="scientific">Acidithrix ferrooxidans</name>
    <dbReference type="NCBI Taxonomy" id="1280514"/>
    <lineage>
        <taxon>Bacteria</taxon>
        <taxon>Bacillati</taxon>
        <taxon>Actinomycetota</taxon>
        <taxon>Acidimicrobiia</taxon>
        <taxon>Acidimicrobiales</taxon>
        <taxon>Acidimicrobiaceae</taxon>
        <taxon>Acidithrix</taxon>
    </lineage>
</organism>
<accession>A0A0D8HKD7</accession>
<reference evidence="1 2" key="1">
    <citation type="submission" date="2015-01" db="EMBL/GenBank/DDBJ databases">
        <title>Draft genome of the acidophilic iron oxidizer Acidithrix ferrooxidans strain Py-F3.</title>
        <authorList>
            <person name="Poehlein A."/>
            <person name="Eisen S."/>
            <person name="Schloemann M."/>
            <person name="Johnson B.D."/>
            <person name="Daniel R."/>
            <person name="Muehling M."/>
        </authorList>
    </citation>
    <scope>NUCLEOTIDE SEQUENCE [LARGE SCALE GENOMIC DNA]</scope>
    <source>
        <strain evidence="1 2">Py-F3</strain>
    </source>
</reference>
<name>A0A0D8HKD7_9ACTN</name>
<protein>
    <submittedName>
        <fullName evidence="1">Uncharacterized protein</fullName>
    </submittedName>
</protein>
<comment type="caution">
    <text evidence="1">The sequence shown here is derived from an EMBL/GenBank/DDBJ whole genome shotgun (WGS) entry which is preliminary data.</text>
</comment>
<keyword evidence="2" id="KW-1185">Reference proteome</keyword>
<dbReference type="AlphaFoldDB" id="A0A0D8HKD7"/>
<dbReference type="EMBL" id="JXYS01000035">
    <property type="protein sequence ID" value="KJF17571.1"/>
    <property type="molecule type" value="Genomic_DNA"/>
</dbReference>
<proteinExistence type="predicted"/>
<evidence type="ECO:0000313" key="1">
    <source>
        <dbReference type="EMBL" id="KJF17571.1"/>
    </source>
</evidence>
<sequence>MKIVSLYFFGLSNPTLIEGVLEFGLRHSKDFSPKKTAFKRSRKHKCLYGYPQ</sequence>